<reference evidence="1" key="1">
    <citation type="submission" date="2022-02" db="EMBL/GenBank/DDBJ databases">
        <title>Plant Genome Project.</title>
        <authorList>
            <person name="Zhang R.-G."/>
        </authorList>
    </citation>
    <scope>NUCLEOTIDE SEQUENCE</scope>
    <source>
        <strain evidence="1">AT1</strain>
    </source>
</reference>
<accession>A0ACC0LKE1</accession>
<organism evidence="1 2">
    <name type="scientific">Rhododendron molle</name>
    <name type="common">Chinese azalea</name>
    <name type="synonym">Azalea mollis</name>
    <dbReference type="NCBI Taxonomy" id="49168"/>
    <lineage>
        <taxon>Eukaryota</taxon>
        <taxon>Viridiplantae</taxon>
        <taxon>Streptophyta</taxon>
        <taxon>Embryophyta</taxon>
        <taxon>Tracheophyta</taxon>
        <taxon>Spermatophyta</taxon>
        <taxon>Magnoliopsida</taxon>
        <taxon>eudicotyledons</taxon>
        <taxon>Gunneridae</taxon>
        <taxon>Pentapetalae</taxon>
        <taxon>asterids</taxon>
        <taxon>Ericales</taxon>
        <taxon>Ericaceae</taxon>
        <taxon>Ericoideae</taxon>
        <taxon>Rhodoreae</taxon>
        <taxon>Rhododendron</taxon>
    </lineage>
</organism>
<dbReference type="Proteomes" id="UP001062846">
    <property type="component" value="Chromosome 12"/>
</dbReference>
<gene>
    <name evidence="1" type="ORF">RHMOL_Rhmol12G0173800</name>
</gene>
<protein>
    <submittedName>
        <fullName evidence="1">Uncharacterized protein</fullName>
    </submittedName>
</protein>
<dbReference type="EMBL" id="CM046399">
    <property type="protein sequence ID" value="KAI8528777.1"/>
    <property type="molecule type" value="Genomic_DNA"/>
</dbReference>
<evidence type="ECO:0000313" key="1">
    <source>
        <dbReference type="EMBL" id="KAI8528777.1"/>
    </source>
</evidence>
<sequence>METHDGMQREKSRWRFWAEDILVTCIYTYTGVLTFQEIQSSNSISLPLCYLEFARKKPKFSEMEHVGDLEEQTSITIDKNEIPFSDSEDDSFSSPIFEEFGIFKRNGLTRIDDGSKCYKIINGCVAYGSGQDKKVVAVHKVPWSGPNGRLEAFRAASAEMVNKCERGNANIKHAWYGGLRDELCGIISHGFHRCRQSDNNEDGYGVYLHPLEFVMDGLLSSAEDEYGLQHILLCNVVLGKMEEVRPGSKQFKPSSNEFDSGVDDLSRPTRFIIWEAYMNSRIFPSYVVSFRALNVREGVPESKPVQDTLFKHTGNLFSKFHLFHQPFKHFGDLEEQTSITIDKNEIPLSDSEDCSFSSFVFEEFGIFKSNGLTRIEEVNAMKSSMDALLTVVERTKKLRLSIRFHGLVLMGSWKLFVLPPTIEMVNKWRGVLKELLDLDASSRKIQVLNNLNSVQFYASVRLSKRIRDCAGLVDAFKEIARLSTHSTLAACGLERPKPGVCSFPSSDPGCHKVVPCRALQDAFGSSKNIFNDPDTKVSRIRCLITSFRQFIREDTPKGCPVVQEDVQALGVLLKMEHFGDQQEQVSISIDPNEIPISDSEDDSFSSSIFEEFGIFKRNGLTVIEEGNTCYKVINGCIARGMGKDTNVAAIHKIPWSGPNGRLEAFHISSTEMVEKCGGNGNVKHAWYGGSRDEICEIISHGFRRCRQSSTNAEDGYGVYLYPLEFVMDGLLTSTEDDYGLRHLLLCNVILGKTEVVRPGSKQFKPSSDEFDSGVDDLSKPNRMRKNISRAQLIYRLRQLAGDELLKDVIKTRESDGTGAA</sequence>
<name>A0ACC0LKE1_RHOML</name>
<evidence type="ECO:0000313" key="2">
    <source>
        <dbReference type="Proteomes" id="UP001062846"/>
    </source>
</evidence>
<comment type="caution">
    <text evidence="1">The sequence shown here is derived from an EMBL/GenBank/DDBJ whole genome shotgun (WGS) entry which is preliminary data.</text>
</comment>
<proteinExistence type="predicted"/>
<keyword evidence="2" id="KW-1185">Reference proteome</keyword>